<protein>
    <submittedName>
        <fullName evidence="1">Uncharacterized protein</fullName>
    </submittedName>
</protein>
<dbReference type="EMBL" id="JAAAUY010000323">
    <property type="protein sequence ID" value="KAF9331431.1"/>
    <property type="molecule type" value="Genomic_DNA"/>
</dbReference>
<dbReference type="AlphaFoldDB" id="A0A9P5VLW8"/>
<organism evidence="1 2">
    <name type="scientific">Podila minutissima</name>
    <dbReference type="NCBI Taxonomy" id="64525"/>
    <lineage>
        <taxon>Eukaryota</taxon>
        <taxon>Fungi</taxon>
        <taxon>Fungi incertae sedis</taxon>
        <taxon>Mucoromycota</taxon>
        <taxon>Mortierellomycotina</taxon>
        <taxon>Mortierellomycetes</taxon>
        <taxon>Mortierellales</taxon>
        <taxon>Mortierellaceae</taxon>
        <taxon>Podila</taxon>
    </lineage>
</organism>
<evidence type="ECO:0000313" key="1">
    <source>
        <dbReference type="EMBL" id="KAF9331431.1"/>
    </source>
</evidence>
<dbReference type="Proteomes" id="UP000696485">
    <property type="component" value="Unassembled WGS sequence"/>
</dbReference>
<feature type="non-terminal residue" evidence="1">
    <location>
        <position position="58"/>
    </location>
</feature>
<comment type="caution">
    <text evidence="1">The sequence shown here is derived from an EMBL/GenBank/DDBJ whole genome shotgun (WGS) entry which is preliminary data.</text>
</comment>
<evidence type="ECO:0000313" key="2">
    <source>
        <dbReference type="Proteomes" id="UP000696485"/>
    </source>
</evidence>
<accession>A0A9P5VLW8</accession>
<sequence length="58" mass="6365">MYKDLKEKKLLPAGDNVPLPYSCVCLVGQTEVLDPEFPCVKCLNTQANSILGTSRPIN</sequence>
<reference evidence="1" key="1">
    <citation type="journal article" date="2020" name="Fungal Divers.">
        <title>Resolving the Mortierellaceae phylogeny through synthesis of multi-gene phylogenetics and phylogenomics.</title>
        <authorList>
            <person name="Vandepol N."/>
            <person name="Liber J."/>
            <person name="Desiro A."/>
            <person name="Na H."/>
            <person name="Kennedy M."/>
            <person name="Barry K."/>
            <person name="Grigoriev I.V."/>
            <person name="Miller A.N."/>
            <person name="O'Donnell K."/>
            <person name="Stajich J.E."/>
            <person name="Bonito G."/>
        </authorList>
    </citation>
    <scope>NUCLEOTIDE SEQUENCE</scope>
    <source>
        <strain evidence="1">NVP1</strain>
    </source>
</reference>
<proteinExistence type="predicted"/>
<gene>
    <name evidence="1" type="ORF">BG006_005716</name>
</gene>
<keyword evidence="2" id="KW-1185">Reference proteome</keyword>
<name>A0A9P5VLW8_9FUNG</name>